<dbReference type="RefSeq" id="WP_345267753.1">
    <property type="nucleotide sequence ID" value="NZ_BAABHB010000004.1"/>
</dbReference>
<organism evidence="2 3">
    <name type="scientific">Nibrella viscosa</name>
    <dbReference type="NCBI Taxonomy" id="1084524"/>
    <lineage>
        <taxon>Bacteria</taxon>
        <taxon>Pseudomonadati</taxon>
        <taxon>Bacteroidota</taxon>
        <taxon>Cytophagia</taxon>
        <taxon>Cytophagales</taxon>
        <taxon>Spirosomataceae</taxon>
        <taxon>Nibrella</taxon>
    </lineage>
</organism>
<evidence type="ECO:0000313" key="2">
    <source>
        <dbReference type="EMBL" id="GAA4406505.1"/>
    </source>
</evidence>
<keyword evidence="3" id="KW-1185">Reference proteome</keyword>
<keyword evidence="1" id="KW-0812">Transmembrane</keyword>
<feature type="transmembrane region" description="Helical" evidence="1">
    <location>
        <begin position="123"/>
        <end position="142"/>
    </location>
</feature>
<feature type="transmembrane region" description="Helical" evidence="1">
    <location>
        <begin position="70"/>
        <end position="90"/>
    </location>
</feature>
<name>A0ABP8KH13_9BACT</name>
<keyword evidence="1" id="KW-1133">Transmembrane helix</keyword>
<accession>A0ABP8KH13</accession>
<feature type="transmembrane region" description="Helical" evidence="1">
    <location>
        <begin position="44"/>
        <end position="64"/>
    </location>
</feature>
<evidence type="ECO:0000313" key="3">
    <source>
        <dbReference type="Proteomes" id="UP001500936"/>
    </source>
</evidence>
<evidence type="ECO:0000256" key="1">
    <source>
        <dbReference type="SAM" id="Phobius"/>
    </source>
</evidence>
<feature type="transmembrane region" description="Helical" evidence="1">
    <location>
        <begin position="162"/>
        <end position="183"/>
    </location>
</feature>
<proteinExistence type="predicted"/>
<reference evidence="3" key="1">
    <citation type="journal article" date="2019" name="Int. J. Syst. Evol. Microbiol.">
        <title>The Global Catalogue of Microorganisms (GCM) 10K type strain sequencing project: providing services to taxonomists for standard genome sequencing and annotation.</title>
        <authorList>
            <consortium name="The Broad Institute Genomics Platform"/>
            <consortium name="The Broad Institute Genome Sequencing Center for Infectious Disease"/>
            <person name="Wu L."/>
            <person name="Ma J."/>
        </authorList>
    </citation>
    <scope>NUCLEOTIDE SEQUENCE [LARGE SCALE GENOMIC DNA]</scope>
    <source>
        <strain evidence="3">JCM 17925</strain>
    </source>
</reference>
<comment type="caution">
    <text evidence="2">The sequence shown here is derived from an EMBL/GenBank/DDBJ whole genome shotgun (WGS) entry which is preliminary data.</text>
</comment>
<gene>
    <name evidence="2" type="ORF">GCM10023187_26020</name>
</gene>
<protein>
    <submittedName>
        <fullName evidence="2">Uncharacterized protein</fullName>
    </submittedName>
</protein>
<sequence length="211" mass="23748">MELDDFKTLYQARFAQLPGKSDNDLTALLQKRSRTAVERIQYHLLWEIGIAIALALVLAVVLLTGTSTTLRWLGGFGLLICLVQVVSFGFQYRQLSRRLQPPAGSVKAHLTEIADLVRRFAGLYYRYTLISLPISFVFGGLIGATADDTDPAVSLVPAHMSLWQLGLLLLAAAGLMLGMVYFLKWYIHRLYGRYLTELERCLDELNEVPER</sequence>
<dbReference type="EMBL" id="BAABHB010000004">
    <property type="protein sequence ID" value="GAA4406505.1"/>
    <property type="molecule type" value="Genomic_DNA"/>
</dbReference>
<keyword evidence="1" id="KW-0472">Membrane</keyword>
<dbReference type="Proteomes" id="UP001500936">
    <property type="component" value="Unassembled WGS sequence"/>
</dbReference>